<gene>
    <name evidence="1" type="ORF">Mal64_32130</name>
</gene>
<dbReference type="EMBL" id="SJPQ01000003">
    <property type="protein sequence ID" value="TWT87671.1"/>
    <property type="molecule type" value="Genomic_DNA"/>
</dbReference>
<evidence type="ECO:0000313" key="1">
    <source>
        <dbReference type="EMBL" id="TWT87671.1"/>
    </source>
</evidence>
<protein>
    <submittedName>
        <fullName evidence="1">Uncharacterized protein</fullName>
    </submittedName>
</protein>
<evidence type="ECO:0000313" key="2">
    <source>
        <dbReference type="Proteomes" id="UP000315440"/>
    </source>
</evidence>
<reference evidence="1 2" key="1">
    <citation type="submission" date="2019-02" db="EMBL/GenBank/DDBJ databases">
        <title>Deep-cultivation of Planctomycetes and their phenomic and genomic characterization uncovers novel biology.</title>
        <authorList>
            <person name="Wiegand S."/>
            <person name="Jogler M."/>
            <person name="Boedeker C."/>
            <person name="Pinto D."/>
            <person name="Vollmers J."/>
            <person name="Rivas-Marin E."/>
            <person name="Kohn T."/>
            <person name="Peeters S.H."/>
            <person name="Heuer A."/>
            <person name="Rast P."/>
            <person name="Oberbeckmann S."/>
            <person name="Bunk B."/>
            <person name="Jeske O."/>
            <person name="Meyerdierks A."/>
            <person name="Storesund J.E."/>
            <person name="Kallscheuer N."/>
            <person name="Luecker S."/>
            <person name="Lage O.M."/>
            <person name="Pohl T."/>
            <person name="Merkel B.J."/>
            <person name="Hornburger P."/>
            <person name="Mueller R.-W."/>
            <person name="Bruemmer F."/>
            <person name="Labrenz M."/>
            <person name="Spormann A.M."/>
            <person name="Op Den Camp H."/>
            <person name="Overmann J."/>
            <person name="Amann R."/>
            <person name="Jetten M.S.M."/>
            <person name="Mascher T."/>
            <person name="Medema M.H."/>
            <person name="Devos D.P."/>
            <person name="Kaster A.-K."/>
            <person name="Ovreas L."/>
            <person name="Rohde M."/>
            <person name="Galperin M.Y."/>
            <person name="Jogler C."/>
        </authorList>
    </citation>
    <scope>NUCLEOTIDE SEQUENCE [LARGE SCALE GENOMIC DNA]</scope>
    <source>
        <strain evidence="1 2">Mal64</strain>
    </source>
</reference>
<name>A0A5C5ZLH1_9BACT</name>
<sequence>MGGRKRQTWPESFACVKHRDIIRGAGIWLSEFGAMTHKTKMI</sequence>
<proteinExistence type="predicted"/>
<comment type="caution">
    <text evidence="1">The sequence shown here is derived from an EMBL/GenBank/DDBJ whole genome shotgun (WGS) entry which is preliminary data.</text>
</comment>
<organism evidence="1 2">
    <name type="scientific">Pseudobythopirellula maris</name>
    <dbReference type="NCBI Taxonomy" id="2527991"/>
    <lineage>
        <taxon>Bacteria</taxon>
        <taxon>Pseudomonadati</taxon>
        <taxon>Planctomycetota</taxon>
        <taxon>Planctomycetia</taxon>
        <taxon>Pirellulales</taxon>
        <taxon>Lacipirellulaceae</taxon>
        <taxon>Pseudobythopirellula</taxon>
    </lineage>
</organism>
<keyword evidence="2" id="KW-1185">Reference proteome</keyword>
<dbReference type="Proteomes" id="UP000315440">
    <property type="component" value="Unassembled WGS sequence"/>
</dbReference>
<accession>A0A5C5ZLH1</accession>
<dbReference type="AlphaFoldDB" id="A0A5C5ZLH1"/>